<dbReference type="Proteomes" id="UP001300672">
    <property type="component" value="Chromosome"/>
</dbReference>
<dbReference type="InterPro" id="IPR004114">
    <property type="entry name" value="THUMP_dom"/>
</dbReference>
<dbReference type="PIRSF" id="PIRSF037618">
    <property type="entry name" value="RNA_Mtase_bacteria_prd"/>
    <property type="match status" value="1"/>
</dbReference>
<dbReference type="Gene3D" id="3.30.750.80">
    <property type="entry name" value="RNA methyltransferase domain (HRMD) like"/>
    <property type="match status" value="1"/>
</dbReference>
<dbReference type="CDD" id="cd02440">
    <property type="entry name" value="AdoMet_MTases"/>
    <property type="match status" value="1"/>
</dbReference>
<protein>
    <submittedName>
        <fullName evidence="8">Bifunctional 23S rRNA (Guanine(2069)-N(7))-methyltransferase RlmK/23S rRNA (Guanine(2445)-N(2))-methyltransferase RlmL</fullName>
        <ecNumber evidence="8">2.1.1.173</ecNumber>
        <ecNumber evidence="8">2.1.1.264</ecNumber>
    </submittedName>
</protein>
<dbReference type="GO" id="GO:0052915">
    <property type="term" value="F:23S rRNA (guanine(2445)-N(2))-methyltransferase activity"/>
    <property type="evidence" value="ECO:0007669"/>
    <property type="project" value="UniProtKB-EC"/>
</dbReference>
<dbReference type="EC" id="2.1.1.264" evidence="8"/>
<dbReference type="NCBIfam" id="NF008748">
    <property type="entry name" value="PRK11783.1"/>
    <property type="match status" value="1"/>
</dbReference>
<keyword evidence="6" id="KW-0694">RNA-binding</keyword>
<evidence type="ECO:0000256" key="1">
    <source>
        <dbReference type="ARBA" id="ARBA00022490"/>
    </source>
</evidence>
<reference evidence="8" key="2">
    <citation type="submission" date="2023-04" db="EMBL/GenBank/DDBJ databases">
        <authorList>
            <person name="Beletskiy A.V."/>
            <person name="Mardanov A.V."/>
            <person name="Ravin N.V."/>
        </authorList>
    </citation>
    <scope>NUCLEOTIDE SEQUENCE</scope>
    <source>
        <strain evidence="8">GKL-01</strain>
    </source>
</reference>
<dbReference type="SUPFAM" id="SSF53335">
    <property type="entry name" value="S-adenosyl-L-methionine-dependent methyltransferases"/>
    <property type="match status" value="2"/>
</dbReference>
<dbReference type="Pfam" id="PF02926">
    <property type="entry name" value="THUMP"/>
    <property type="match status" value="1"/>
</dbReference>
<dbReference type="CDD" id="cd11715">
    <property type="entry name" value="THUMP_AdoMetMT"/>
    <property type="match status" value="1"/>
</dbReference>
<evidence type="ECO:0000256" key="6">
    <source>
        <dbReference type="PROSITE-ProRule" id="PRU00529"/>
    </source>
</evidence>
<evidence type="ECO:0000259" key="7">
    <source>
        <dbReference type="PROSITE" id="PS51165"/>
    </source>
</evidence>
<dbReference type="Gene3D" id="3.40.50.150">
    <property type="entry name" value="Vaccinia Virus protein VP39"/>
    <property type="match status" value="2"/>
</dbReference>
<dbReference type="InterPro" id="IPR019614">
    <property type="entry name" value="SAM-dep_methyl-trfase"/>
</dbReference>
<dbReference type="AlphaFoldDB" id="A0AA95H7M2"/>
<dbReference type="EC" id="2.1.1.173" evidence="8"/>
<keyword evidence="5" id="KW-0949">S-adenosyl-L-methionine</keyword>
<proteinExistence type="predicted"/>
<keyword evidence="3 8" id="KW-0489">Methyltransferase</keyword>
<evidence type="ECO:0000256" key="2">
    <source>
        <dbReference type="ARBA" id="ARBA00022552"/>
    </source>
</evidence>
<reference evidence="8" key="1">
    <citation type="journal article" date="2023" name="Int. J. Mol. Sci.">
        <title>Metagenomics Revealed a New Genus 'Candidatus Thiocaldithrix dubininis' gen. nov., sp. nov. and a New Species 'Candidatus Thiothrix putei' sp. nov. in the Family Thiotrichaceae, Some Members of Which Have Traits of Both Na+- and H+-Motive Energetics.</title>
        <authorList>
            <person name="Ravin N.V."/>
            <person name="Muntyan M.S."/>
            <person name="Smolyakov D.D."/>
            <person name="Rudenko T.S."/>
            <person name="Beletsky A.V."/>
            <person name="Mardanov A.V."/>
            <person name="Grabovich M.Y."/>
        </authorList>
    </citation>
    <scope>NUCLEOTIDE SEQUENCE</scope>
    <source>
        <strain evidence="8">GKL-01</strain>
    </source>
</reference>
<dbReference type="GO" id="GO:0003723">
    <property type="term" value="F:RNA binding"/>
    <property type="evidence" value="ECO:0007669"/>
    <property type="project" value="UniProtKB-UniRule"/>
</dbReference>
<dbReference type="InterPro" id="IPR054170">
    <property type="entry name" value="RlmL_1st"/>
</dbReference>
<gene>
    <name evidence="8" type="primary">rlmKL</name>
    <name evidence="8" type="ORF">QJT80_08565</name>
</gene>
<dbReference type="InterPro" id="IPR017244">
    <property type="entry name" value="23SrRNA_methyltr_KL"/>
</dbReference>
<feature type="domain" description="THUMP" evidence="7">
    <location>
        <begin position="50"/>
        <end position="160"/>
    </location>
</feature>
<dbReference type="Pfam" id="PF22020">
    <property type="entry name" value="RlmL_1st"/>
    <property type="match status" value="1"/>
</dbReference>
<name>A0AA95H7M2_9GAMM</name>
<dbReference type="Pfam" id="PF10672">
    <property type="entry name" value="Methyltrans_SAM"/>
    <property type="match status" value="1"/>
</dbReference>
<dbReference type="GO" id="GO:0005737">
    <property type="term" value="C:cytoplasm"/>
    <property type="evidence" value="ECO:0007669"/>
    <property type="project" value="InterPro"/>
</dbReference>
<dbReference type="Gene3D" id="3.30.2130.30">
    <property type="match status" value="1"/>
</dbReference>
<dbReference type="Pfam" id="PF01170">
    <property type="entry name" value="UPF0020"/>
    <property type="match status" value="1"/>
</dbReference>
<accession>A0AA95H7M2</accession>
<dbReference type="InterPro" id="IPR029063">
    <property type="entry name" value="SAM-dependent_MTases_sf"/>
</dbReference>
<dbReference type="PROSITE" id="PS51165">
    <property type="entry name" value="THUMP"/>
    <property type="match status" value="1"/>
</dbReference>
<keyword evidence="1" id="KW-0963">Cytoplasm</keyword>
<dbReference type="PANTHER" id="PTHR43042:SF3">
    <property type="entry name" value="RIBOSOMAL RNA LARGE SUBUNIT METHYLTRANSFERASE YWBD-RELATED"/>
    <property type="match status" value="1"/>
</dbReference>
<evidence type="ECO:0000256" key="5">
    <source>
        <dbReference type="ARBA" id="ARBA00022691"/>
    </source>
</evidence>
<keyword evidence="2" id="KW-0698">rRNA processing</keyword>
<dbReference type="PANTHER" id="PTHR43042">
    <property type="entry name" value="SAM-DEPENDENT METHYLTRANSFERASE"/>
    <property type="match status" value="1"/>
</dbReference>
<organism evidence="8">
    <name type="scientific">Candidatus Thiocaldithrix dubininis</name>
    <dbReference type="NCBI Taxonomy" id="3080823"/>
    <lineage>
        <taxon>Bacteria</taxon>
        <taxon>Pseudomonadati</taxon>
        <taxon>Pseudomonadota</taxon>
        <taxon>Gammaproteobacteria</taxon>
        <taxon>Thiotrichales</taxon>
        <taxon>Thiotrichaceae</taxon>
        <taxon>Candidatus Thiocaldithrix</taxon>
    </lineage>
</organism>
<dbReference type="InterPro" id="IPR000241">
    <property type="entry name" value="RlmKL-like_Mtase"/>
</dbReference>
<evidence type="ECO:0000313" key="8">
    <source>
        <dbReference type="EMBL" id="WGZ89561.1"/>
    </source>
</evidence>
<dbReference type="SMART" id="SM00981">
    <property type="entry name" value="THUMP"/>
    <property type="match status" value="1"/>
</dbReference>
<keyword evidence="4 8" id="KW-0808">Transferase</keyword>
<dbReference type="KEGG" id="tdu:QJT80_08565"/>
<evidence type="ECO:0000256" key="4">
    <source>
        <dbReference type="ARBA" id="ARBA00022679"/>
    </source>
</evidence>
<sequence length="709" mass="80101">MSALKSPNFSWFFACPQFVEPLLSEELSNLNAESVKIGHAGVQAVGDLAFGYRALLWSRLASRVTLQLAQGYGKTLAELQALMQSIAWDQHLRAEGSLKVRFFGRNDEINNTQFGAQWIKDQIADQMRAKYGLRPSVSNNPDLVIVVSVHKGLAEIGIELNRRSLHQRGYLDTDAPKTIRENLAAAILVRAGWAELLKAQPESLALMAPMCGDGSLLIEGALMAYDIAPGLLGEPIINNRWLGHDSVLWQALVAQADERKARGLQRRLAVWGNDNDIGLLRMAKAAWRALQLPEATWTSANLAALPSQPAQHSGLIVSHLPFAQQPAVSLRPLYQQVGAWMASQPPFYQGALFADATAPFALTDLFYSKEYRLLNADVESKLYTLNPIKQKERPSVWISEDLANRLHKNLRKLKGFIKSGVTDAYRVYDADIPEYAIAVDRYADWLHVQEYAPPKSIDEKAAQQRLEQALMTLPEILGIPANHIVLKQRKQQKGSEQYERHAKTTQSLVVHEHGVKFKINLSDYLDTGLFLDHRPMRYWMQQHANDKTVLNLFCYTGAVSVHAAVGGAKRVDSVDMSATYLAWAEDNFALNGFKPEPYKYRFMQANAVEWLQRCKAEYDLIFLDPPTFSNSKRMQDVFDVQRDHVELINHCMRILSTNGTLIFSNNFRKFKLDPSIETAYRVQDYRSPSIPEDFQRDPKIHGCWLITKI</sequence>
<dbReference type="EMBL" id="CP124755">
    <property type="protein sequence ID" value="WGZ89561.1"/>
    <property type="molecule type" value="Genomic_DNA"/>
</dbReference>
<evidence type="ECO:0000256" key="3">
    <source>
        <dbReference type="ARBA" id="ARBA00022603"/>
    </source>
</evidence>